<dbReference type="Pfam" id="PF06958">
    <property type="entry name" value="Pyocin_S"/>
    <property type="match status" value="1"/>
</dbReference>
<dbReference type="SUPFAM" id="SSF54060">
    <property type="entry name" value="His-Me finger endonucleases"/>
    <property type="match status" value="1"/>
</dbReference>
<dbReference type="EMBL" id="CP081966">
    <property type="protein sequence ID" value="QZP27072.1"/>
    <property type="molecule type" value="Genomic_DNA"/>
</dbReference>
<dbReference type="SUPFAM" id="SSF69369">
    <property type="entry name" value="Cloacin translocation domain"/>
    <property type="match status" value="1"/>
</dbReference>
<dbReference type="RefSeq" id="WP_028688514.1">
    <property type="nucleotide sequence ID" value="NZ_CP081966.1"/>
</dbReference>
<evidence type="ECO:0000256" key="7">
    <source>
        <dbReference type="ARBA" id="ARBA00023048"/>
    </source>
</evidence>
<evidence type="ECO:0000313" key="10">
    <source>
        <dbReference type="Proteomes" id="UP000825591"/>
    </source>
</evidence>
<evidence type="ECO:0000256" key="1">
    <source>
        <dbReference type="ARBA" id="ARBA00006811"/>
    </source>
</evidence>
<reference evidence="9 10" key="1">
    <citation type="submission" date="2021-08" db="EMBL/GenBank/DDBJ databases">
        <title>Bactericidal Effect of Pseudomonas oryziphila sp. nov., a novel Pseudomonas Species Against Xanthomonas oryzae Reduces Disease Severity of Bacterial Leaf Streak of Rice.</title>
        <authorList>
            <person name="Yang R."/>
            <person name="Li S."/>
            <person name="Li Y."/>
            <person name="Yan Y."/>
            <person name="Fang Y."/>
            <person name="Zou L."/>
            <person name="Chen G."/>
        </authorList>
    </citation>
    <scope>NUCLEOTIDE SEQUENCE [LARGE SCALE GENOMIC DNA]</scope>
    <source>
        <strain evidence="9 10">DSM 17497</strain>
    </source>
</reference>
<organism evidence="9 10">
    <name type="scientific">Pseudomonas mosselii</name>
    <dbReference type="NCBI Taxonomy" id="78327"/>
    <lineage>
        <taxon>Bacteria</taxon>
        <taxon>Pseudomonadati</taxon>
        <taxon>Pseudomonadota</taxon>
        <taxon>Gammaproteobacteria</taxon>
        <taxon>Pseudomonadales</taxon>
        <taxon>Pseudomonadaceae</taxon>
        <taxon>Pseudomonas</taxon>
    </lineage>
</organism>
<keyword evidence="7" id="KW-0078">Bacteriocin</keyword>
<dbReference type="InterPro" id="IPR016128">
    <property type="entry name" value="Pyosin/cloacin_T_dom"/>
</dbReference>
<keyword evidence="4" id="KW-0255">Endonuclease</keyword>
<evidence type="ECO:0000256" key="6">
    <source>
        <dbReference type="ARBA" id="ARBA00023022"/>
    </source>
</evidence>
<evidence type="ECO:0000313" key="9">
    <source>
        <dbReference type="EMBL" id="QZP27072.1"/>
    </source>
</evidence>
<sequence>MSREGYTKLTPINVRDRYEEQFRSTPPIFWGHQRVHPLQLVSTFRPGHLVIDLVRQVESDKQQVHTDHARLQATQDERLDQAIATSAGPLTSLSESARLERQIAAVRQLTATYQTQLQQARQQANSFFGTDPEHRPLKDFLAVVRQPNAPHAPRQAWLKAYRAAFEAKRLARQLNELRRRQARLQWALTDTRYKAAQRDRVVQLVHRLETKLARFSVSKLEHELARASLEGALSTFQRHQHDDIAAQAAAEHARELERETSDLIRAQNALHKHSAAARKDNLSLEFDSSQLDTVITEQNRKPHAQRNPELQQLRDRVELERTGYGIDAQWGRAADNPLHLRAHDAIHAAFDEQTHLSMLSGQTPSNTPVTFHAWVASTRHVVVLASSSGAIAYFEAFWELLGKALQSAAPRLLAHAATGAVRYASLMLYSARLGNGERMGVSVPLAYMTPGADLTAEANRRAGQTLELALRMNAVPVGEQTEVYLASTDGSSLLRDVRVRQANWDPALESYSFTADGPGGATLLWHPATPPSSLGTRDPLTGSTTPALPIVEDLTKHYPGTISSKREPDINAFPALPDPHIDDYVIVFPADSGLSPIYVMFRDPRQIAGVASGYGQMTPDRFLEAAVTPEGAPIPSRIADKLRGRRFSSFDRLREAFWMEVGADPEFKQHFTLSNQKRVEEGSAPHAPAKERVGKRGTFELHHIEEVARGGAVYSLDNIVVMTPHQHIAHHSKRSKE</sequence>
<keyword evidence="10" id="KW-1185">Reference proteome</keyword>
<keyword evidence="6" id="KW-0044">Antibiotic</keyword>
<dbReference type="CDD" id="cd00085">
    <property type="entry name" value="HNHc"/>
    <property type="match status" value="1"/>
</dbReference>
<keyword evidence="5" id="KW-0378">Hydrolase</keyword>
<evidence type="ECO:0000256" key="4">
    <source>
        <dbReference type="ARBA" id="ARBA00022759"/>
    </source>
</evidence>
<name>A0ABX9B141_9PSED</name>
<protein>
    <submittedName>
        <fullName evidence="9">S-type pyocin domain-containing protein</fullName>
    </submittedName>
</protein>
<evidence type="ECO:0000256" key="3">
    <source>
        <dbReference type="ARBA" id="ARBA00022722"/>
    </source>
</evidence>
<dbReference type="Pfam" id="PF21431">
    <property type="entry name" value="Col-Pyo_DNase"/>
    <property type="match status" value="1"/>
</dbReference>
<dbReference type="Proteomes" id="UP000825591">
    <property type="component" value="Chromosome"/>
</dbReference>
<dbReference type="InterPro" id="IPR044925">
    <property type="entry name" value="His-Me_finger_sf"/>
</dbReference>
<dbReference type="Gene3D" id="3.90.540.10">
    <property type="entry name" value="Colicin/pyocin, DNase domain"/>
    <property type="match status" value="1"/>
</dbReference>
<feature type="domain" description="Pyosin/cloacin translocation" evidence="8">
    <location>
        <begin position="460"/>
        <end position="600"/>
    </location>
</feature>
<keyword evidence="2" id="KW-0929">Antimicrobial</keyword>
<evidence type="ECO:0000259" key="8">
    <source>
        <dbReference type="Pfam" id="PF06958"/>
    </source>
</evidence>
<accession>A0ABX9B141</accession>
<dbReference type="InterPro" id="IPR003615">
    <property type="entry name" value="HNH_nuc"/>
</dbReference>
<evidence type="ECO:0000256" key="2">
    <source>
        <dbReference type="ARBA" id="ARBA00022529"/>
    </source>
</evidence>
<keyword evidence="3" id="KW-0540">Nuclease</keyword>
<evidence type="ECO:0000256" key="5">
    <source>
        <dbReference type="ARBA" id="ARBA00022801"/>
    </source>
</evidence>
<comment type="similarity">
    <text evidence="1">Belongs to the colicin/pyosin nuclease family.</text>
</comment>
<gene>
    <name evidence="9" type="ORF">K5H97_01570</name>
</gene>
<proteinExistence type="inferred from homology"/>
<dbReference type="InterPro" id="IPR037146">
    <property type="entry name" value="Colicin/pyocin_DNase_dom_sf"/>
</dbReference>
<dbReference type="InterPro" id="IPR036302">
    <property type="entry name" value="Pyosin/cloacin_T_dom_sf"/>
</dbReference>